<reference evidence="9" key="2">
    <citation type="submission" date="2025-05" db="UniProtKB">
        <authorList>
            <consortium name="Ensembl"/>
        </authorList>
    </citation>
    <scope>IDENTIFICATION</scope>
</reference>
<evidence type="ECO:0000256" key="7">
    <source>
        <dbReference type="SAM" id="Phobius"/>
    </source>
</evidence>
<dbReference type="InterPro" id="IPR039126">
    <property type="entry name" value="GGACT"/>
</dbReference>
<dbReference type="GO" id="GO:0005829">
    <property type="term" value="C:cytosol"/>
    <property type="evidence" value="ECO:0007669"/>
    <property type="project" value="TreeGrafter"/>
</dbReference>
<evidence type="ECO:0000256" key="4">
    <source>
        <dbReference type="ARBA" id="ARBA00057733"/>
    </source>
</evidence>
<comment type="function">
    <text evidence="4">May contribute to degradation of proteins cross-linked by transglutaminases by degrading the cross-link between a lysine and a glutamic acid residue. Catalyzes the formation of 5-oxo-L-proline from L-gamma-glutamyl-L-epsilon-lysine.</text>
</comment>
<dbReference type="EC" id="4.3.2.8" evidence="6"/>
<keyword evidence="10" id="KW-1185">Reference proteome</keyword>
<evidence type="ECO:0000259" key="8">
    <source>
        <dbReference type="Pfam" id="PF06094"/>
    </source>
</evidence>
<dbReference type="PANTHER" id="PTHR12510:SF4">
    <property type="entry name" value="GAMMA-GLUTAMYLAMINECYCLOTRANSFERASE"/>
    <property type="match status" value="1"/>
</dbReference>
<dbReference type="GO" id="GO:0042219">
    <property type="term" value="P:modified amino acid catabolic process"/>
    <property type="evidence" value="ECO:0007669"/>
    <property type="project" value="UniProtKB-UniRule"/>
</dbReference>
<feature type="active site" description="Proton acceptor" evidence="5">
    <location>
        <position position="135"/>
    </location>
</feature>
<keyword evidence="7" id="KW-1133">Transmembrane helix</keyword>
<dbReference type="InterPro" id="IPR009288">
    <property type="entry name" value="AIG2-like_dom"/>
</dbReference>
<dbReference type="OrthoDB" id="113620at2759"/>
<feature type="domain" description="Gamma-glutamylcyclotransferase AIG2-like" evidence="8">
    <location>
        <begin position="56"/>
        <end position="173"/>
    </location>
</feature>
<evidence type="ECO:0000313" key="9">
    <source>
        <dbReference type="Ensembl" id="ENSOMYP00000131869.1"/>
    </source>
</evidence>
<dbReference type="InterPro" id="IPR013024">
    <property type="entry name" value="GGCT-like"/>
</dbReference>
<dbReference type="InterPro" id="IPR036568">
    <property type="entry name" value="GGCT-like_sf"/>
</dbReference>
<dbReference type="Proteomes" id="UP000694395">
    <property type="component" value="Unassembled WGS sequence"/>
</dbReference>
<sequence>MTTTLYRNPPSSFRCQFSLPFTWAVKPRQDVMRGFRGAALLTSLLIYVPPVQMTYIFVYGTLKKGQPNYFRMLPDQGNGKAEFCGHARTVDGYPLVIAGKYNIPYLLNRPGEGHRVQGEVYRVDDTMLSFLDAFEGCPTMYQRTSVQIELEDWKVEGRERSPGSMMEAFFYSTTSYQPAWLKHNFYENYDAYGDHGLVYIDREDREIH</sequence>
<evidence type="ECO:0000313" key="10">
    <source>
        <dbReference type="Proteomes" id="UP000694395"/>
    </source>
</evidence>
<dbReference type="GO" id="GO:0061929">
    <property type="term" value="F:gamma-glutamylaminecyclotransferase activity"/>
    <property type="evidence" value="ECO:0007669"/>
    <property type="project" value="UniProtKB-UniRule"/>
</dbReference>
<evidence type="ECO:0000256" key="6">
    <source>
        <dbReference type="RuleBase" id="RU367036"/>
    </source>
</evidence>
<evidence type="ECO:0000256" key="3">
    <source>
        <dbReference type="ARBA" id="ARBA00023239"/>
    </source>
</evidence>
<comment type="similarity">
    <text evidence="2 6">Belongs to the gamma-glutamylcyclotransferase family.</text>
</comment>
<keyword evidence="7" id="KW-0812">Transmembrane</keyword>
<keyword evidence="7" id="KW-0472">Membrane</keyword>
<comment type="catalytic activity">
    <reaction evidence="1 6">
        <text>epsilon-(gamma-L-glutamyl)-L-lysine = 5-oxo-L-proline + L-lysine</text>
        <dbReference type="Rhea" id="RHEA:16961"/>
        <dbReference type="ChEBI" id="CHEBI:32551"/>
        <dbReference type="ChEBI" id="CHEBI:58402"/>
        <dbReference type="ChEBI" id="CHEBI:133752"/>
        <dbReference type="EC" id="4.3.2.8"/>
    </reaction>
</comment>
<feature type="transmembrane region" description="Helical" evidence="7">
    <location>
        <begin position="38"/>
        <end position="62"/>
    </location>
</feature>
<protein>
    <recommendedName>
        <fullName evidence="6">Gamma-glutamylaminecyclotransferase</fullName>
        <ecNumber evidence="6">4.3.2.8</ecNumber>
    </recommendedName>
</protein>
<dbReference type="AlphaFoldDB" id="A0A8K9XDF4"/>
<dbReference type="FunFam" id="3.10.490.10:FF:000008">
    <property type="entry name" value="Gamma-glutamylaminecyclotransferase A"/>
    <property type="match status" value="1"/>
</dbReference>
<accession>A0A8K9XDF4</accession>
<evidence type="ECO:0000256" key="5">
    <source>
        <dbReference type="PIRSR" id="PIRSR639126-1"/>
    </source>
</evidence>
<dbReference type="Ensembl" id="ENSOMYT00000138925.1">
    <property type="protein sequence ID" value="ENSOMYP00000132735.1"/>
    <property type="gene ID" value="ENSOMYG00000069456.1"/>
</dbReference>
<evidence type="ECO:0000256" key="2">
    <source>
        <dbReference type="ARBA" id="ARBA00008861"/>
    </source>
</evidence>
<evidence type="ECO:0000256" key="1">
    <source>
        <dbReference type="ARBA" id="ARBA00001684"/>
    </source>
</evidence>
<dbReference type="Ensembl" id="ENSOMYT00000152276.1">
    <property type="protein sequence ID" value="ENSOMYP00000131869.1"/>
    <property type="gene ID" value="ENSOMYG00000056327.1"/>
</dbReference>
<organism evidence="9 10">
    <name type="scientific">Oncorhynchus mykiss</name>
    <name type="common">Rainbow trout</name>
    <name type="synonym">Salmo gairdneri</name>
    <dbReference type="NCBI Taxonomy" id="8022"/>
    <lineage>
        <taxon>Eukaryota</taxon>
        <taxon>Metazoa</taxon>
        <taxon>Chordata</taxon>
        <taxon>Craniata</taxon>
        <taxon>Vertebrata</taxon>
        <taxon>Euteleostomi</taxon>
        <taxon>Actinopterygii</taxon>
        <taxon>Neopterygii</taxon>
        <taxon>Teleostei</taxon>
        <taxon>Protacanthopterygii</taxon>
        <taxon>Salmoniformes</taxon>
        <taxon>Salmonidae</taxon>
        <taxon>Salmoninae</taxon>
        <taxon>Oncorhynchus</taxon>
    </lineage>
</organism>
<dbReference type="GeneID" id="110515619"/>
<dbReference type="GeneTree" id="ENSGT00390000010543"/>
<name>A0A8K9XDF4_ONCMY</name>
<dbReference type="RefSeq" id="XP_036828477.1">
    <property type="nucleotide sequence ID" value="XM_036972582.1"/>
</dbReference>
<dbReference type="PANTHER" id="PTHR12510">
    <property type="entry name" value="TROPONIN C-AKIN-1 PROTEIN"/>
    <property type="match status" value="1"/>
</dbReference>
<dbReference type="CDD" id="cd06661">
    <property type="entry name" value="GGCT_like"/>
    <property type="match status" value="1"/>
</dbReference>
<keyword evidence="3 6" id="KW-0456">Lyase</keyword>
<dbReference type="Gene3D" id="3.10.490.10">
    <property type="entry name" value="Gamma-glutamyl cyclotransferase-like"/>
    <property type="match status" value="1"/>
</dbReference>
<dbReference type="Pfam" id="PF06094">
    <property type="entry name" value="GGACT"/>
    <property type="match status" value="1"/>
</dbReference>
<dbReference type="SUPFAM" id="SSF110857">
    <property type="entry name" value="Gamma-glutamyl cyclotransferase-like"/>
    <property type="match status" value="1"/>
</dbReference>
<reference evidence="10" key="1">
    <citation type="submission" date="2020-07" db="EMBL/GenBank/DDBJ databases">
        <title>A long reads based de novo assembly of the rainbow trout Arlee double haploid line genome.</title>
        <authorList>
            <person name="Gao G."/>
            <person name="Palti Y."/>
        </authorList>
    </citation>
    <scope>NUCLEOTIDE SEQUENCE [LARGE SCALE GENOMIC DNA]</scope>
</reference>
<dbReference type="KEGG" id="omy:110515619"/>
<proteinExistence type="inferred from homology"/>